<dbReference type="AlphaFoldDB" id="A0A9P8ICR6"/>
<accession>A0A9P8ICR6</accession>
<protein>
    <recommendedName>
        <fullName evidence="1">ADF-H domain-containing protein</fullName>
    </recommendedName>
</protein>
<comment type="caution">
    <text evidence="2">The sequence shown here is derived from an EMBL/GenBank/DDBJ whole genome shotgun (WGS) entry which is preliminary data.</text>
</comment>
<dbReference type="EMBL" id="JAGHQM010001715">
    <property type="protein sequence ID" value="KAH0552902.1"/>
    <property type="molecule type" value="Genomic_DNA"/>
</dbReference>
<feature type="domain" description="ADF-H" evidence="1">
    <location>
        <begin position="1"/>
        <end position="150"/>
    </location>
</feature>
<dbReference type="SMART" id="SM00102">
    <property type="entry name" value="ADF"/>
    <property type="match status" value="1"/>
</dbReference>
<evidence type="ECO:0000313" key="2">
    <source>
        <dbReference type="EMBL" id="KAH0552902.1"/>
    </source>
</evidence>
<dbReference type="PROSITE" id="PS51263">
    <property type="entry name" value="ADF_H"/>
    <property type="match status" value="1"/>
</dbReference>
<evidence type="ECO:0000313" key="3">
    <source>
        <dbReference type="Proteomes" id="UP000750711"/>
    </source>
</evidence>
<dbReference type="Pfam" id="PF00241">
    <property type="entry name" value="Cofilin_ADF"/>
    <property type="match status" value="1"/>
</dbReference>
<dbReference type="GO" id="GO:0003779">
    <property type="term" value="F:actin binding"/>
    <property type="evidence" value="ECO:0007669"/>
    <property type="project" value="InterPro"/>
</dbReference>
<dbReference type="InterPro" id="IPR002108">
    <property type="entry name" value="ADF-H"/>
</dbReference>
<sequence length="159" mass="17480">MDAFRSLKDGSHAKCIIFKLSGPMGKPEIALDDKYQPNPKLVGDRAIWDEARKYLEGRIVDGKEIPEDAESTPVGARYVVFDLDYKLKGGEGSRRKIVLVNFVPSGTSPYWKTIQASSVNALKDTLSIANTAHADSGAEFDYATILRKFDPKADLGDEA</sequence>
<name>A0A9P8ICR6_9PEZI</name>
<keyword evidence="3" id="KW-1185">Reference proteome</keyword>
<dbReference type="InterPro" id="IPR029006">
    <property type="entry name" value="ADF-H/Gelsolin-like_dom_sf"/>
</dbReference>
<dbReference type="SUPFAM" id="SSF55753">
    <property type="entry name" value="Actin depolymerizing proteins"/>
    <property type="match status" value="1"/>
</dbReference>
<dbReference type="Proteomes" id="UP000750711">
    <property type="component" value="Unassembled WGS sequence"/>
</dbReference>
<organism evidence="2 3">
    <name type="scientific">Trichoglossum hirsutum</name>
    <dbReference type="NCBI Taxonomy" id="265104"/>
    <lineage>
        <taxon>Eukaryota</taxon>
        <taxon>Fungi</taxon>
        <taxon>Dikarya</taxon>
        <taxon>Ascomycota</taxon>
        <taxon>Pezizomycotina</taxon>
        <taxon>Geoglossomycetes</taxon>
        <taxon>Geoglossales</taxon>
        <taxon>Geoglossaceae</taxon>
        <taxon>Trichoglossum</taxon>
    </lineage>
</organism>
<proteinExistence type="predicted"/>
<gene>
    <name evidence="2" type="ORF">GP486_006896</name>
</gene>
<evidence type="ECO:0000259" key="1">
    <source>
        <dbReference type="PROSITE" id="PS51263"/>
    </source>
</evidence>
<reference evidence="2" key="1">
    <citation type="submission" date="2021-03" db="EMBL/GenBank/DDBJ databases">
        <title>Comparative genomics and phylogenomic investigation of the class Geoglossomycetes provide insights into ecological specialization and systematics.</title>
        <authorList>
            <person name="Melie T."/>
            <person name="Pirro S."/>
            <person name="Miller A.N."/>
            <person name="Quandt A."/>
        </authorList>
    </citation>
    <scope>NUCLEOTIDE SEQUENCE</scope>
    <source>
        <strain evidence="2">CAQ_001_2017</strain>
    </source>
</reference>
<dbReference type="Gene3D" id="3.40.20.10">
    <property type="entry name" value="Severin"/>
    <property type="match status" value="1"/>
</dbReference>